<keyword evidence="9 14" id="KW-1133">Transmembrane helix</keyword>
<dbReference type="EMBL" id="CAUYUJ010010277">
    <property type="protein sequence ID" value="CAK0828967.1"/>
    <property type="molecule type" value="Genomic_DNA"/>
</dbReference>
<dbReference type="InterPro" id="IPR018247">
    <property type="entry name" value="EF_Hand_1_Ca_BS"/>
</dbReference>
<dbReference type="SMART" id="SM00054">
    <property type="entry name" value="EFh"/>
    <property type="match status" value="2"/>
</dbReference>
<dbReference type="PROSITE" id="PS00018">
    <property type="entry name" value="EF_HAND_1"/>
    <property type="match status" value="1"/>
</dbReference>
<dbReference type="InterPro" id="IPR011992">
    <property type="entry name" value="EF-hand-dom_pair"/>
</dbReference>
<keyword evidence="6 14" id="KW-0812">Transmembrane</keyword>
<keyword evidence="12" id="KW-0325">Glycoprotein</keyword>
<keyword evidence="5" id="KW-0107">Calcium channel</keyword>
<dbReference type="Gene3D" id="1.20.120.350">
    <property type="entry name" value="Voltage-gated potassium channels. Chain C"/>
    <property type="match status" value="1"/>
</dbReference>
<evidence type="ECO:0000313" key="16">
    <source>
        <dbReference type="EMBL" id="CAK0828967.1"/>
    </source>
</evidence>
<comment type="caution">
    <text evidence="16">The sequence shown here is derived from an EMBL/GenBank/DDBJ whole genome shotgun (WGS) entry which is preliminary data.</text>
</comment>
<sequence length="643" mass="71328">MVDAAGPPEARSSFYGGVSFAAADTFRACQSLENLRLDVEAVFDKHREIWLKPTSLPQRPGPPTLASTDKGQDLLFHPVGIQQTPRVSRGSAETEQHLLRPIQLPNQRTSVASRISLGSMDMPISMRRLKRERNSFMTESNTPNWMHTLVEERQTRTPTEITRRVSARLSHTFAPTRQASTDFIPRLVRRAEFEIVRAMMMLLDAVLVVWEMQDAAHRATSSLHSTPDGINDTVFFTVLLDISCALFIIDLCLRVAAGQFDPIHSAAKGWQTFQVVVVIAQLLQVIGQHSHRHQRSGSKFRVALAMLSALRLARVLSLVVVTDVIRQHRSFRELRIMVLSLTGAMKSLVWSSLLVFMILLIFGTVLSEGALAFLTQHGPPAGEVPEEQAAPLRARFGSLFDAVLTLFQVISGGVDWEVLWQSLGTLGWEFRGLLLLFIGFSLLSLLNVVTAVMFESTSLRCKADRGLAVQSELIETRDYLTAMRKVFDELDADNTGAVSQEQMRRRMKEPEIGAYFSQLGVDSDQVGKLFHLLDSDKSGTINSEEFMFGCLKLRGEAKRVDVAVLHKELMWMHEALEILTKQLRSVAATQPTRHSSFGSSGPSCVTPPPRIEVEGGGDPNLPGALATMLVGKQDLDCGTEFIG</sequence>
<name>A0ABN9SAS5_9DINO</name>
<feature type="transmembrane region" description="Helical" evidence="14">
    <location>
        <begin position="433"/>
        <end position="454"/>
    </location>
</feature>
<feature type="transmembrane region" description="Helical" evidence="14">
    <location>
        <begin position="347"/>
        <end position="366"/>
    </location>
</feature>
<dbReference type="Gene3D" id="1.10.287.70">
    <property type="match status" value="1"/>
</dbReference>
<dbReference type="InterPro" id="IPR050599">
    <property type="entry name" value="VDCC_alpha-1_subunit"/>
</dbReference>
<dbReference type="SUPFAM" id="SSF47473">
    <property type="entry name" value="EF-hand"/>
    <property type="match status" value="1"/>
</dbReference>
<feature type="domain" description="EF-hand" evidence="15">
    <location>
        <begin position="521"/>
        <end position="556"/>
    </location>
</feature>
<feature type="domain" description="EF-hand" evidence="15">
    <location>
        <begin position="478"/>
        <end position="513"/>
    </location>
</feature>
<protein>
    <recommendedName>
        <fullName evidence="15">EF-hand domain-containing protein</fullName>
    </recommendedName>
</protein>
<evidence type="ECO:0000256" key="3">
    <source>
        <dbReference type="ARBA" id="ARBA00022553"/>
    </source>
</evidence>
<keyword evidence="7" id="KW-0106">Calcium</keyword>
<dbReference type="CDD" id="cd00051">
    <property type="entry name" value="EFh"/>
    <property type="match status" value="1"/>
</dbReference>
<evidence type="ECO:0000256" key="14">
    <source>
        <dbReference type="SAM" id="Phobius"/>
    </source>
</evidence>
<dbReference type="InterPro" id="IPR005821">
    <property type="entry name" value="Ion_trans_dom"/>
</dbReference>
<keyword evidence="17" id="KW-1185">Reference proteome</keyword>
<proteinExistence type="predicted"/>
<evidence type="ECO:0000256" key="12">
    <source>
        <dbReference type="ARBA" id="ARBA00023180"/>
    </source>
</evidence>
<dbReference type="PANTHER" id="PTHR45628:SF7">
    <property type="entry name" value="VOLTAGE-DEPENDENT CALCIUM CHANNEL TYPE A SUBUNIT ALPHA-1"/>
    <property type="match status" value="1"/>
</dbReference>
<evidence type="ECO:0000256" key="6">
    <source>
        <dbReference type="ARBA" id="ARBA00022692"/>
    </source>
</evidence>
<comment type="subcellular location">
    <subcellularLocation>
        <location evidence="1">Membrane</location>
        <topology evidence="1">Multi-pass membrane protein</topology>
    </subcellularLocation>
</comment>
<dbReference type="InterPro" id="IPR002048">
    <property type="entry name" value="EF_hand_dom"/>
</dbReference>
<reference evidence="16" key="1">
    <citation type="submission" date="2023-10" db="EMBL/GenBank/DDBJ databases">
        <authorList>
            <person name="Chen Y."/>
            <person name="Shah S."/>
            <person name="Dougan E. K."/>
            <person name="Thang M."/>
            <person name="Chan C."/>
        </authorList>
    </citation>
    <scope>NUCLEOTIDE SEQUENCE [LARGE SCALE GENOMIC DNA]</scope>
</reference>
<keyword evidence="11 14" id="KW-0472">Membrane</keyword>
<evidence type="ECO:0000256" key="11">
    <source>
        <dbReference type="ARBA" id="ARBA00023136"/>
    </source>
</evidence>
<keyword evidence="4" id="KW-0109">Calcium transport</keyword>
<dbReference type="Pfam" id="PF00520">
    <property type="entry name" value="Ion_trans"/>
    <property type="match status" value="1"/>
</dbReference>
<evidence type="ECO:0000256" key="7">
    <source>
        <dbReference type="ARBA" id="ARBA00022837"/>
    </source>
</evidence>
<keyword evidence="8" id="KW-0851">Voltage-gated channel</keyword>
<keyword evidence="10" id="KW-0406">Ion transport</keyword>
<evidence type="ECO:0000259" key="15">
    <source>
        <dbReference type="PROSITE" id="PS50222"/>
    </source>
</evidence>
<dbReference type="PANTHER" id="PTHR45628">
    <property type="entry name" value="VOLTAGE-DEPENDENT CALCIUM CHANNEL TYPE A SUBUNIT ALPHA-1"/>
    <property type="match status" value="1"/>
</dbReference>
<dbReference type="Gene3D" id="1.10.238.10">
    <property type="entry name" value="EF-hand"/>
    <property type="match status" value="1"/>
</dbReference>
<gene>
    <name evidence="16" type="ORF">PCOR1329_LOCUS28059</name>
</gene>
<dbReference type="InterPro" id="IPR027359">
    <property type="entry name" value="Volt_channel_dom_sf"/>
</dbReference>
<organism evidence="16 17">
    <name type="scientific">Prorocentrum cordatum</name>
    <dbReference type="NCBI Taxonomy" id="2364126"/>
    <lineage>
        <taxon>Eukaryota</taxon>
        <taxon>Sar</taxon>
        <taxon>Alveolata</taxon>
        <taxon>Dinophyceae</taxon>
        <taxon>Prorocentrales</taxon>
        <taxon>Prorocentraceae</taxon>
        <taxon>Prorocentrum</taxon>
    </lineage>
</organism>
<evidence type="ECO:0000313" key="17">
    <source>
        <dbReference type="Proteomes" id="UP001189429"/>
    </source>
</evidence>
<evidence type="ECO:0000256" key="8">
    <source>
        <dbReference type="ARBA" id="ARBA00022882"/>
    </source>
</evidence>
<dbReference type="PROSITE" id="PS50222">
    <property type="entry name" value="EF_HAND_2"/>
    <property type="match status" value="2"/>
</dbReference>
<evidence type="ECO:0000256" key="2">
    <source>
        <dbReference type="ARBA" id="ARBA00022448"/>
    </source>
</evidence>
<keyword evidence="13" id="KW-0407">Ion channel</keyword>
<evidence type="ECO:0000256" key="5">
    <source>
        <dbReference type="ARBA" id="ARBA00022673"/>
    </source>
</evidence>
<dbReference type="Pfam" id="PF13499">
    <property type="entry name" value="EF-hand_7"/>
    <property type="match status" value="1"/>
</dbReference>
<accession>A0ABN9SAS5</accession>
<dbReference type="Proteomes" id="UP001189429">
    <property type="component" value="Unassembled WGS sequence"/>
</dbReference>
<evidence type="ECO:0000256" key="1">
    <source>
        <dbReference type="ARBA" id="ARBA00004141"/>
    </source>
</evidence>
<dbReference type="SUPFAM" id="SSF81324">
    <property type="entry name" value="Voltage-gated potassium channels"/>
    <property type="match status" value="1"/>
</dbReference>
<keyword evidence="3" id="KW-0597">Phosphoprotein</keyword>
<evidence type="ECO:0000256" key="10">
    <source>
        <dbReference type="ARBA" id="ARBA00023065"/>
    </source>
</evidence>
<evidence type="ECO:0000256" key="9">
    <source>
        <dbReference type="ARBA" id="ARBA00022989"/>
    </source>
</evidence>
<evidence type="ECO:0000256" key="4">
    <source>
        <dbReference type="ARBA" id="ARBA00022568"/>
    </source>
</evidence>
<keyword evidence="2" id="KW-0813">Transport</keyword>
<evidence type="ECO:0000256" key="13">
    <source>
        <dbReference type="ARBA" id="ARBA00023303"/>
    </source>
</evidence>